<protein>
    <submittedName>
        <fullName evidence="1">Uncharacterized protein</fullName>
    </submittedName>
</protein>
<accession>A0A3G5ABV5</accession>
<name>A0A3G5ABV5_9VIRU</name>
<gene>
    <name evidence="1" type="ORF">Hyperionvirus31_22</name>
</gene>
<organism evidence="1">
    <name type="scientific">Hyperionvirus sp</name>
    <dbReference type="NCBI Taxonomy" id="2487770"/>
    <lineage>
        <taxon>Viruses</taxon>
        <taxon>Varidnaviria</taxon>
        <taxon>Bamfordvirae</taxon>
        <taxon>Nucleocytoviricota</taxon>
        <taxon>Megaviricetes</taxon>
        <taxon>Imitervirales</taxon>
        <taxon>Mimiviridae</taxon>
        <taxon>Klosneuvirinae</taxon>
    </lineage>
</organism>
<evidence type="ECO:0000313" key="1">
    <source>
        <dbReference type="EMBL" id="AYV84632.1"/>
    </source>
</evidence>
<feature type="non-terminal residue" evidence="1">
    <location>
        <position position="1"/>
    </location>
</feature>
<proteinExistence type="predicted"/>
<dbReference type="EMBL" id="MK072413">
    <property type="protein sequence ID" value="AYV84632.1"/>
    <property type="molecule type" value="Genomic_DNA"/>
</dbReference>
<sequence length="39" mass="4270">GVQYLTRAVNSWVIIFSGAGLKVMVPRGEIVRVPMALKL</sequence>
<reference evidence="1" key="1">
    <citation type="submission" date="2018-10" db="EMBL/GenBank/DDBJ databases">
        <title>Hidden diversity of soil giant viruses.</title>
        <authorList>
            <person name="Schulz F."/>
            <person name="Alteio L."/>
            <person name="Goudeau D."/>
            <person name="Ryan E.M."/>
            <person name="Malmstrom R.R."/>
            <person name="Blanchard J."/>
            <person name="Woyke T."/>
        </authorList>
    </citation>
    <scope>NUCLEOTIDE SEQUENCE</scope>
    <source>
        <strain evidence="1">HYV1</strain>
    </source>
</reference>